<evidence type="ECO:0000313" key="2">
    <source>
        <dbReference type="EMBL" id="MCY9230535.1"/>
    </source>
</evidence>
<feature type="chain" id="PRO_5040175306" evidence="1">
    <location>
        <begin position="24"/>
        <end position="157"/>
    </location>
</feature>
<comment type="caution">
    <text evidence="2">The sequence shown here is derived from an EMBL/GenBank/DDBJ whole genome shotgun (WGS) entry which is preliminary data.</text>
</comment>
<dbReference type="GeneID" id="76977701"/>
<accession>A0A9Q4EU65</accession>
<feature type="signal peptide" evidence="1">
    <location>
        <begin position="1"/>
        <end position="23"/>
    </location>
</feature>
<evidence type="ECO:0000313" key="3">
    <source>
        <dbReference type="Proteomes" id="UP001066278"/>
    </source>
</evidence>
<reference evidence="2" key="1">
    <citation type="submission" date="2022-02" db="EMBL/GenBank/DDBJ databases">
        <title>Crop Bioprotection Bacillus Genome Sequencing.</title>
        <authorList>
            <person name="Dunlap C."/>
        </authorList>
    </citation>
    <scope>NUCLEOTIDE SEQUENCE</scope>
    <source>
        <strain evidence="2">T20C13</strain>
    </source>
</reference>
<dbReference type="EMBL" id="JALAXJ010000016">
    <property type="protein sequence ID" value="MCY9230535.1"/>
    <property type="molecule type" value="Genomic_DNA"/>
</dbReference>
<dbReference type="Pfam" id="PF10901">
    <property type="entry name" value="DUF2690"/>
    <property type="match status" value="1"/>
</dbReference>
<dbReference type="RefSeq" id="WP_060398412.1">
    <property type="nucleotide sequence ID" value="NZ_CP096592.1"/>
</dbReference>
<name>A0A9Q4EU65_9BACI</name>
<dbReference type="AlphaFoldDB" id="A0A9Q4EU65"/>
<protein>
    <submittedName>
        <fullName evidence="2">YjfA family protein</fullName>
    </submittedName>
</protein>
<proteinExistence type="predicted"/>
<evidence type="ECO:0000256" key="1">
    <source>
        <dbReference type="SAM" id="SignalP"/>
    </source>
</evidence>
<gene>
    <name evidence="2" type="ORF">MOE99_14510</name>
</gene>
<dbReference type="InterPro" id="IPR021224">
    <property type="entry name" value="DUF2690"/>
</dbReference>
<keyword evidence="1" id="KW-0732">Signal</keyword>
<dbReference type="KEGG" id="biq:AN935_06275"/>
<organism evidence="2 3">
    <name type="scientific">Bacillus inaquosorum</name>
    <dbReference type="NCBI Taxonomy" id="483913"/>
    <lineage>
        <taxon>Bacteria</taxon>
        <taxon>Bacillati</taxon>
        <taxon>Bacillota</taxon>
        <taxon>Bacilli</taxon>
        <taxon>Bacillales</taxon>
        <taxon>Bacillaceae</taxon>
        <taxon>Bacillus</taxon>
    </lineage>
</organism>
<dbReference type="Proteomes" id="UP001066278">
    <property type="component" value="Unassembled WGS sequence"/>
</dbReference>
<sequence>MKRLFTKASLVLFAVVFVFAVKGAPANAETHAYDGKSPYYNDCASSGSTKKSSNLVNANNQVIGVVELKFSSTCKTAWAKITMNNTLTTGFEANAEITRNTDGKRYNCDSAGGNGKAVAGQKSCYTPMVYDLDPRTSYAFGKYSGPNLNVWATTGSY</sequence>